<dbReference type="SFLD" id="SFLDG01060">
    <property type="entry name" value="BATS_domain_containing"/>
    <property type="match status" value="1"/>
</dbReference>
<evidence type="ECO:0000256" key="6">
    <source>
        <dbReference type="ARBA" id="ARBA00023014"/>
    </source>
</evidence>
<feature type="domain" description="Radical SAM core" evidence="7">
    <location>
        <begin position="69"/>
        <end position="299"/>
    </location>
</feature>
<dbReference type="InterPro" id="IPR034428">
    <property type="entry name" value="ThiH/NoCL/HydG-like"/>
</dbReference>
<dbReference type="PANTHER" id="PTHR43583:SF1">
    <property type="entry name" value="2-IMINOACETATE SYNTHASE"/>
    <property type="match status" value="1"/>
</dbReference>
<dbReference type="SFLD" id="SFLDG01081">
    <property type="entry name" value="cleavage_of_the_Ca-Cb_bond_in"/>
    <property type="match status" value="1"/>
</dbReference>
<dbReference type="PROSITE" id="PS51918">
    <property type="entry name" value="RADICAL_SAM"/>
    <property type="match status" value="1"/>
</dbReference>
<dbReference type="NCBIfam" id="TIGR02351">
    <property type="entry name" value="thiH"/>
    <property type="match status" value="1"/>
</dbReference>
<dbReference type="GO" id="GO:0005506">
    <property type="term" value="F:iron ion binding"/>
    <property type="evidence" value="ECO:0007669"/>
    <property type="project" value="InterPro"/>
</dbReference>
<proteinExistence type="predicted"/>
<keyword evidence="3" id="KW-0949">S-adenosyl-L-methionine</keyword>
<comment type="caution">
    <text evidence="8">The sequence shown here is derived from an EMBL/GenBank/DDBJ whole genome shotgun (WGS) entry which is preliminary data.</text>
</comment>
<dbReference type="PANTHER" id="PTHR43583">
    <property type="entry name" value="2-IMINOACETATE SYNTHASE"/>
    <property type="match status" value="1"/>
</dbReference>
<name>A0A9D9I4Z9_9BACT</name>
<comment type="cofactor">
    <cofactor evidence="1">
        <name>[4Fe-4S] cluster</name>
        <dbReference type="ChEBI" id="CHEBI:49883"/>
    </cofactor>
</comment>
<dbReference type="InterPro" id="IPR013785">
    <property type="entry name" value="Aldolase_TIM"/>
</dbReference>
<keyword evidence="5" id="KW-0408">Iron</keyword>
<evidence type="ECO:0000313" key="8">
    <source>
        <dbReference type="EMBL" id="MBO8465369.1"/>
    </source>
</evidence>
<reference evidence="8" key="2">
    <citation type="journal article" date="2021" name="PeerJ">
        <title>Extensive microbial diversity within the chicken gut microbiome revealed by metagenomics and culture.</title>
        <authorList>
            <person name="Gilroy R."/>
            <person name="Ravi A."/>
            <person name="Getino M."/>
            <person name="Pursley I."/>
            <person name="Horton D.L."/>
            <person name="Alikhan N.F."/>
            <person name="Baker D."/>
            <person name="Gharbi K."/>
            <person name="Hall N."/>
            <person name="Watson M."/>
            <person name="Adriaenssens E.M."/>
            <person name="Foster-Nyarko E."/>
            <person name="Jarju S."/>
            <person name="Secka A."/>
            <person name="Antonio M."/>
            <person name="Oren A."/>
            <person name="Chaudhuri R.R."/>
            <person name="La Ragione R."/>
            <person name="Hildebrand F."/>
            <person name="Pallen M.J."/>
        </authorList>
    </citation>
    <scope>NUCLEOTIDE SEQUENCE</scope>
    <source>
        <strain evidence="8">10037</strain>
    </source>
</reference>
<keyword evidence="2" id="KW-0004">4Fe-4S</keyword>
<evidence type="ECO:0000259" key="7">
    <source>
        <dbReference type="PROSITE" id="PS51918"/>
    </source>
</evidence>
<dbReference type="EMBL" id="JADIME010000052">
    <property type="protein sequence ID" value="MBO8465369.1"/>
    <property type="molecule type" value="Genomic_DNA"/>
</dbReference>
<dbReference type="AlphaFoldDB" id="A0A9D9I4Z9"/>
<dbReference type="GO" id="GO:0003824">
    <property type="term" value="F:catalytic activity"/>
    <property type="evidence" value="ECO:0007669"/>
    <property type="project" value="InterPro"/>
</dbReference>
<organism evidence="8 9">
    <name type="scientific">Candidatus Merdivivens pullistercoris</name>
    <dbReference type="NCBI Taxonomy" id="2840873"/>
    <lineage>
        <taxon>Bacteria</taxon>
        <taxon>Pseudomonadati</taxon>
        <taxon>Bacteroidota</taxon>
        <taxon>Bacteroidia</taxon>
        <taxon>Bacteroidales</taxon>
        <taxon>Muribaculaceae</taxon>
        <taxon>Muribaculaceae incertae sedis</taxon>
        <taxon>Candidatus Merdivivens</taxon>
    </lineage>
</organism>
<dbReference type="InterPro" id="IPR010722">
    <property type="entry name" value="BATS_dom"/>
</dbReference>
<evidence type="ECO:0000256" key="1">
    <source>
        <dbReference type="ARBA" id="ARBA00001966"/>
    </source>
</evidence>
<dbReference type="SUPFAM" id="SSF102114">
    <property type="entry name" value="Radical SAM enzymes"/>
    <property type="match status" value="1"/>
</dbReference>
<protein>
    <submittedName>
        <fullName evidence="8">2-iminoacetate synthase ThiH</fullName>
    </submittedName>
</protein>
<dbReference type="SMART" id="SM00876">
    <property type="entry name" value="BATS"/>
    <property type="match status" value="1"/>
</dbReference>
<dbReference type="GO" id="GO:0009228">
    <property type="term" value="P:thiamine biosynthetic process"/>
    <property type="evidence" value="ECO:0007669"/>
    <property type="project" value="InterPro"/>
</dbReference>
<dbReference type="Gene3D" id="3.20.20.70">
    <property type="entry name" value="Aldolase class I"/>
    <property type="match status" value="1"/>
</dbReference>
<dbReference type="SFLD" id="SFLDF00301">
    <property type="entry name" value="2-iminoacetate_synthase_(ThiH)"/>
    <property type="match status" value="1"/>
</dbReference>
<reference evidence="8" key="1">
    <citation type="submission" date="2020-10" db="EMBL/GenBank/DDBJ databases">
        <authorList>
            <person name="Gilroy R."/>
        </authorList>
    </citation>
    <scope>NUCLEOTIDE SEQUENCE</scope>
    <source>
        <strain evidence="8">10037</strain>
    </source>
</reference>
<dbReference type="CDD" id="cd01335">
    <property type="entry name" value="Radical_SAM"/>
    <property type="match status" value="1"/>
</dbReference>
<dbReference type="InterPro" id="IPR007197">
    <property type="entry name" value="rSAM"/>
</dbReference>
<dbReference type="InterPro" id="IPR058240">
    <property type="entry name" value="rSAM_sf"/>
</dbReference>
<evidence type="ECO:0000256" key="4">
    <source>
        <dbReference type="ARBA" id="ARBA00022723"/>
    </source>
</evidence>
<dbReference type="SFLD" id="SFLDS00029">
    <property type="entry name" value="Radical_SAM"/>
    <property type="match status" value="1"/>
</dbReference>
<dbReference type="InterPro" id="IPR012726">
    <property type="entry name" value="ThiH"/>
</dbReference>
<evidence type="ECO:0000256" key="3">
    <source>
        <dbReference type="ARBA" id="ARBA00022691"/>
    </source>
</evidence>
<dbReference type="Proteomes" id="UP000823597">
    <property type="component" value="Unassembled WGS sequence"/>
</dbReference>
<sequence>MFSEEIKKYSWDETTERIHAKTDEDVRRALSKAKCDVEDFMALISPAAEPYLETMARLSRKYTQERFGNVMSMFIPLYLTNSCTNSCVYCGFHVSNKMKRTILTPEEMVNEYKAIKKLAPFENLLIVTGENPVLAGVPYLAKALDLAKPYFSNLKIEVMPLSADEYSELRRHGMNGVICFQETYNAANYNIYHPRGKKADFQWRVDGFDRMGQAGVHSIGMGVLIGLEKEWRTDVTMMARHLRYLQKHYWKTKYSVNFPRMRPAENGGFEPNVIMSDRELAQLTFAMRIFDHDVDISYSTRESARFRDNMARLGVTTMSAESKTDPGGYYSYPQALEQFHVNDERTAVEVAEALRKEGVEPVWKDWDSSFDAADTGCAGKGAAA</sequence>
<dbReference type="Pfam" id="PF06968">
    <property type="entry name" value="BATS"/>
    <property type="match status" value="1"/>
</dbReference>
<evidence type="ECO:0000256" key="5">
    <source>
        <dbReference type="ARBA" id="ARBA00023004"/>
    </source>
</evidence>
<dbReference type="Pfam" id="PF04055">
    <property type="entry name" value="Radical_SAM"/>
    <property type="match status" value="1"/>
</dbReference>
<evidence type="ECO:0000256" key="2">
    <source>
        <dbReference type="ARBA" id="ARBA00022485"/>
    </source>
</evidence>
<evidence type="ECO:0000313" key="9">
    <source>
        <dbReference type="Proteomes" id="UP000823597"/>
    </source>
</evidence>
<keyword evidence="4" id="KW-0479">Metal-binding</keyword>
<gene>
    <name evidence="8" type="primary">thiH</name>
    <name evidence="8" type="ORF">IAB93_05155</name>
</gene>
<accession>A0A9D9I4Z9</accession>
<dbReference type="GO" id="GO:0051539">
    <property type="term" value="F:4 iron, 4 sulfur cluster binding"/>
    <property type="evidence" value="ECO:0007669"/>
    <property type="project" value="UniProtKB-KW"/>
</dbReference>
<keyword evidence="6" id="KW-0411">Iron-sulfur</keyword>